<feature type="region of interest" description="Disordered" evidence="1">
    <location>
        <begin position="1"/>
        <end position="144"/>
    </location>
</feature>
<feature type="non-terminal residue" evidence="2">
    <location>
        <position position="1"/>
    </location>
</feature>
<gene>
    <name evidence="2" type="ORF">PCOR1329_LOCUS79391</name>
</gene>
<feature type="compositionally biased region" description="Low complexity" evidence="1">
    <location>
        <begin position="278"/>
        <end position="306"/>
    </location>
</feature>
<sequence length="340" mass="38071">SFCCSPREPARSQTSDVLTRATRRALPEGSPAAPPAQTPRPHPAPGLPWRHARGGWWREARLSPRWLRGPPSPRTRPRTRRRRPPWTAPRPWCSPASRGTTRPRGRAVVRPHTGPRHRQLRGAARHRGGAPGPGRGREERDHKRSRITFALRDNDKCRREACDIRVLLKGVPQKDFVPKLVSHHADLDWTARYVGIIKWFRAETGLPASIRRKDPGYGYIACRETFKLFERDVWAYPAQLQGFKAGDAVSFRVSIDHWYSWPIALDIEPAPSPLQDDASGPACAPAAGALADGGAPAGAPAPGRPYTADEEGESPWQRFAHLDGEGYWWWCSRSGESFIE</sequence>
<dbReference type="EMBL" id="CAUYUJ010021140">
    <property type="protein sequence ID" value="CAK0902938.1"/>
    <property type="molecule type" value="Genomic_DNA"/>
</dbReference>
<reference evidence="2" key="1">
    <citation type="submission" date="2023-10" db="EMBL/GenBank/DDBJ databases">
        <authorList>
            <person name="Chen Y."/>
            <person name="Shah S."/>
            <person name="Dougan E. K."/>
            <person name="Thang M."/>
            <person name="Chan C."/>
        </authorList>
    </citation>
    <scope>NUCLEOTIDE SEQUENCE [LARGE SCALE GENOMIC DNA]</scope>
</reference>
<evidence type="ECO:0000313" key="2">
    <source>
        <dbReference type="EMBL" id="CAK0902938.1"/>
    </source>
</evidence>
<feature type="non-terminal residue" evidence="2">
    <location>
        <position position="340"/>
    </location>
</feature>
<feature type="region of interest" description="Disordered" evidence="1">
    <location>
        <begin position="273"/>
        <end position="312"/>
    </location>
</feature>
<keyword evidence="3" id="KW-1185">Reference proteome</keyword>
<evidence type="ECO:0000313" key="3">
    <source>
        <dbReference type="Proteomes" id="UP001189429"/>
    </source>
</evidence>
<comment type="caution">
    <text evidence="2">The sequence shown here is derived from an EMBL/GenBank/DDBJ whole genome shotgun (WGS) entry which is preliminary data.</text>
</comment>
<dbReference type="Proteomes" id="UP001189429">
    <property type="component" value="Unassembled WGS sequence"/>
</dbReference>
<feature type="compositionally biased region" description="Basic residues" evidence="1">
    <location>
        <begin position="101"/>
        <end position="128"/>
    </location>
</feature>
<protein>
    <submittedName>
        <fullName evidence="2">Uncharacterized protein</fullName>
    </submittedName>
</protein>
<accession>A0ABN9XSQ9</accession>
<feature type="compositionally biased region" description="Pro residues" evidence="1">
    <location>
        <begin position="32"/>
        <end position="46"/>
    </location>
</feature>
<organism evidence="2 3">
    <name type="scientific">Prorocentrum cordatum</name>
    <dbReference type="NCBI Taxonomy" id="2364126"/>
    <lineage>
        <taxon>Eukaryota</taxon>
        <taxon>Sar</taxon>
        <taxon>Alveolata</taxon>
        <taxon>Dinophyceae</taxon>
        <taxon>Prorocentrales</taxon>
        <taxon>Prorocentraceae</taxon>
        <taxon>Prorocentrum</taxon>
    </lineage>
</organism>
<proteinExistence type="predicted"/>
<feature type="compositionally biased region" description="Basic residues" evidence="1">
    <location>
        <begin position="75"/>
        <end position="84"/>
    </location>
</feature>
<name>A0ABN9XSQ9_9DINO</name>
<evidence type="ECO:0000256" key="1">
    <source>
        <dbReference type="SAM" id="MobiDB-lite"/>
    </source>
</evidence>